<dbReference type="InterPro" id="IPR042007">
    <property type="entry name" value="Sortase_A"/>
</dbReference>
<keyword evidence="5" id="KW-0472">Membrane</keyword>
<dbReference type="Pfam" id="PF04203">
    <property type="entry name" value="Sortase"/>
    <property type="match status" value="1"/>
</dbReference>
<keyword evidence="2" id="KW-0378">Hydrolase</keyword>
<name>A0A0R1XAX0_9LACO</name>
<feature type="active site" description="Acyl-thioester intermediate" evidence="4">
    <location>
        <position position="195"/>
    </location>
</feature>
<protein>
    <submittedName>
        <fullName evidence="6">Sortase family protein</fullName>
    </submittedName>
</protein>
<dbReference type="SUPFAM" id="SSF63817">
    <property type="entry name" value="Sortase"/>
    <property type="match status" value="1"/>
</dbReference>
<keyword evidence="3" id="KW-0788">Thiol protease</keyword>
<dbReference type="OrthoDB" id="1648028at2"/>
<dbReference type="Proteomes" id="UP000051412">
    <property type="component" value="Unassembled WGS sequence"/>
</dbReference>
<comment type="caution">
    <text evidence="6">The sequence shown here is derived from an EMBL/GenBank/DDBJ whole genome shotgun (WGS) entry which is preliminary data.</text>
</comment>
<dbReference type="Gene3D" id="2.40.260.10">
    <property type="entry name" value="Sortase"/>
    <property type="match status" value="1"/>
</dbReference>
<dbReference type="EMBL" id="AZGM01000061">
    <property type="protein sequence ID" value="KRM27327.1"/>
    <property type="molecule type" value="Genomic_DNA"/>
</dbReference>
<dbReference type="PATRIC" id="fig|1423782.4.peg.45"/>
<evidence type="ECO:0000256" key="3">
    <source>
        <dbReference type="ARBA" id="ARBA00022807"/>
    </source>
</evidence>
<dbReference type="GO" id="GO:0008234">
    <property type="term" value="F:cysteine-type peptidase activity"/>
    <property type="evidence" value="ECO:0007669"/>
    <property type="project" value="UniProtKB-KW"/>
</dbReference>
<evidence type="ECO:0000313" key="6">
    <source>
        <dbReference type="EMBL" id="KRM27327.1"/>
    </source>
</evidence>
<dbReference type="InterPro" id="IPR023365">
    <property type="entry name" value="Sortase_dom-sf"/>
</dbReference>
<gene>
    <name evidence="6" type="ORF">FD32_GL000046</name>
</gene>
<evidence type="ECO:0000256" key="4">
    <source>
        <dbReference type="PIRSR" id="PIRSR605754-1"/>
    </source>
</evidence>
<dbReference type="InterPro" id="IPR005754">
    <property type="entry name" value="Sortase"/>
</dbReference>
<dbReference type="RefSeq" id="WP_047768537.1">
    <property type="nucleotide sequence ID" value="NZ_AZGM01000061.1"/>
</dbReference>
<evidence type="ECO:0000256" key="1">
    <source>
        <dbReference type="ARBA" id="ARBA00022670"/>
    </source>
</evidence>
<reference evidence="6 7" key="1">
    <citation type="journal article" date="2015" name="Genome Announc.">
        <title>Expanding the biotechnology potential of lactobacilli through comparative genomics of 213 strains and associated genera.</title>
        <authorList>
            <person name="Sun Z."/>
            <person name="Harris H.M."/>
            <person name="McCann A."/>
            <person name="Guo C."/>
            <person name="Argimon S."/>
            <person name="Zhang W."/>
            <person name="Yang X."/>
            <person name="Jeffery I.B."/>
            <person name="Cooney J.C."/>
            <person name="Kagawa T.F."/>
            <person name="Liu W."/>
            <person name="Song Y."/>
            <person name="Salvetti E."/>
            <person name="Wrobel A."/>
            <person name="Rasinkangas P."/>
            <person name="Parkhill J."/>
            <person name="Rea M.C."/>
            <person name="O'Sullivan O."/>
            <person name="Ritari J."/>
            <person name="Douillard F.P."/>
            <person name="Paul Ross R."/>
            <person name="Yang R."/>
            <person name="Briner A.E."/>
            <person name="Felis G.E."/>
            <person name="de Vos W.M."/>
            <person name="Barrangou R."/>
            <person name="Klaenhammer T.R."/>
            <person name="Caufield P.W."/>
            <person name="Cui Y."/>
            <person name="Zhang H."/>
            <person name="O'Toole P.W."/>
        </authorList>
    </citation>
    <scope>NUCLEOTIDE SEQUENCE [LARGE SCALE GENOMIC DNA]</scope>
    <source>
        <strain evidence="6 7">DSM 6035</strain>
    </source>
</reference>
<organism evidence="6 7">
    <name type="scientific">Limosilactobacillus panis DSM 6035</name>
    <dbReference type="NCBI Taxonomy" id="1423782"/>
    <lineage>
        <taxon>Bacteria</taxon>
        <taxon>Bacillati</taxon>
        <taxon>Bacillota</taxon>
        <taxon>Bacilli</taxon>
        <taxon>Lactobacillales</taxon>
        <taxon>Lactobacillaceae</taxon>
        <taxon>Limosilactobacillus</taxon>
    </lineage>
</organism>
<dbReference type="NCBIfam" id="TIGR01076">
    <property type="entry name" value="sortase_fam"/>
    <property type="match status" value="1"/>
</dbReference>
<sequence>MNNKKHRSREWLRWTAVVILLVISVCLIFNQQIKEHFVSSYRPNITRQIIQQNSKKKATYNYADVQDLNFQTVAKARAKKQPINIIGEITMPSAGMTIPIANGTNNTTLALAAGTMRPDMKMGKGNYALAGHNMANGSKILFSPLYYHAKVGQMVYITDLKWVYEYKLYQRKFIDPHQVEVVNDTQQPIITLITCNANGERRLMLRGYFVKSEPFKQAPSKVQKNFSTKYTTGRNS</sequence>
<evidence type="ECO:0000256" key="5">
    <source>
        <dbReference type="SAM" id="Phobius"/>
    </source>
</evidence>
<dbReference type="STRING" id="1423782.FD32_GL000046"/>
<feature type="active site" description="Proton donor/acceptor" evidence="4">
    <location>
        <position position="132"/>
    </location>
</feature>
<keyword evidence="5" id="KW-1133">Transmembrane helix</keyword>
<keyword evidence="7" id="KW-1185">Reference proteome</keyword>
<feature type="transmembrane region" description="Helical" evidence="5">
    <location>
        <begin position="12"/>
        <end position="30"/>
    </location>
</feature>
<dbReference type="CDD" id="cd06165">
    <property type="entry name" value="Sortase_A"/>
    <property type="match status" value="1"/>
</dbReference>
<dbReference type="GO" id="GO:0006508">
    <property type="term" value="P:proteolysis"/>
    <property type="evidence" value="ECO:0007669"/>
    <property type="project" value="UniProtKB-KW"/>
</dbReference>
<accession>A0A0R1XAX0</accession>
<proteinExistence type="predicted"/>
<dbReference type="AlphaFoldDB" id="A0A0R1XAX0"/>
<evidence type="ECO:0000256" key="2">
    <source>
        <dbReference type="ARBA" id="ARBA00022801"/>
    </source>
</evidence>
<keyword evidence="5" id="KW-0812">Transmembrane</keyword>
<evidence type="ECO:0000313" key="7">
    <source>
        <dbReference type="Proteomes" id="UP000051412"/>
    </source>
</evidence>
<keyword evidence="1" id="KW-0645">Protease</keyword>